<feature type="compositionally biased region" description="Basic and acidic residues" evidence="1">
    <location>
        <begin position="267"/>
        <end position="278"/>
    </location>
</feature>
<feature type="compositionally biased region" description="Basic and acidic residues" evidence="1">
    <location>
        <begin position="1460"/>
        <end position="1473"/>
    </location>
</feature>
<dbReference type="InterPro" id="IPR028246">
    <property type="entry name" value="CATSPERG"/>
</dbReference>
<feature type="compositionally biased region" description="Basic and acidic residues" evidence="1">
    <location>
        <begin position="169"/>
        <end position="182"/>
    </location>
</feature>
<dbReference type="Pfam" id="PF22851">
    <property type="entry name" value="CATSPERG_Ig-like"/>
    <property type="match status" value="1"/>
</dbReference>
<dbReference type="InterPro" id="IPR053874">
    <property type="entry name" value="CATSPERG_Ig-like"/>
</dbReference>
<protein>
    <submittedName>
        <fullName evidence="8">Cation channel sperm-associated protein subunit gamma isoform X1</fullName>
    </submittedName>
</protein>
<dbReference type="InterPro" id="IPR053872">
    <property type="entry name" value="CATSPERG_N"/>
</dbReference>
<name>A0ABM2WHS4_MESAU</name>
<feature type="compositionally biased region" description="Basic and acidic residues" evidence="1">
    <location>
        <begin position="217"/>
        <end position="229"/>
    </location>
</feature>
<dbReference type="Pfam" id="PF15064">
    <property type="entry name" value="CATSPERG_beta-prop"/>
    <property type="match status" value="1"/>
</dbReference>
<evidence type="ECO:0000259" key="5">
    <source>
        <dbReference type="Pfam" id="PF22846"/>
    </source>
</evidence>
<dbReference type="Proteomes" id="UP000886700">
    <property type="component" value="Unplaced"/>
</dbReference>
<feature type="region of interest" description="Disordered" evidence="1">
    <location>
        <begin position="1444"/>
        <end position="1473"/>
    </location>
</feature>
<proteinExistence type="predicted"/>
<feature type="domain" description="CATSPERG Ig-like" evidence="6">
    <location>
        <begin position="1063"/>
        <end position="1188"/>
    </location>
</feature>
<feature type="region of interest" description="Disordered" evidence="1">
    <location>
        <begin position="36"/>
        <end position="304"/>
    </location>
</feature>
<sequence length="1473" mass="169078">MDRRGEKRWREKVSVGTVRIAKSAWVWGDRRSYGPRIVYSKTRPGDHERRLGEDKHWGKERVIYEREYGKERPPCEDRSRGEGRPPGEERSRGGERTRGLERPRDQDRLPREKAQARETAGAEWQAGAEEKPPGREQEQGRAAHDPGRGRNQERKRSWEPSASKTQGLSRDKGRGQERKPSEEPIVSKTQGLSQDKGRGQERKPNQEPSASKTQGLSRDKGRGQERKLSQEPSASKTQGLSQGKGRGQERKFSEKPIASKTQGLSQDKGRGQERKFSEEPIYVKGRGQERQPSEAPIYKTQGPSQGPSCMVCWPAMSPVSPVWSRKPNQWAFWELLLVLLLSWKSWAVYHLQQCRWLVALNKFERVGSLLSKDWFLEQEPTDTVAEVFEKLVDSPVDPREKYMGFPYYLKVNFSCMGKNDEELVRKGHLMGMRPVVLISYKYPVNFYRWKIENLQIQMEAAPLRSAGFCVAEVMCALNWYAPMPIKNGSVVMSVDISSNGLEPYIPPKRFYMNMNGFLKRDASGKPIFTMGYETFIMKSAHFKHSKSRPLWYTINHSPVFILGGIEDEKTILLSDTSFQDYSLVEVSIDSCWVGSYYCPMLEFSATIHDAISTESTLFIRQNQLVYYFTGRYSTLFDNSHSSSSWVRVLASECIKKLCPVFIHGNGSEYILALTTGKHEGYIHIGTITDGLVSFQMVPERWSICDKLPGINCSINWATYIVDEKNLLLLVQVLSLESVLAYYLLSFNLETQEMTILYIIPLFIPEVQGLDFLVLDGKESYTTTAMIPKGLFFNTFNNMLYIWGNFILQSYNRMHFIFLADFPKESTIKYMVSSYQGDMAFVTENDEIWYFLEGGYDVYQIIPSKGWSIYFNLQKMHQSSLFADQEFLVSLFYEDGQLYQLIYLLESGSERLVKRVLPVAQLLLYDQNNPITLERHGNYRMPSFTNFCPFKVMRLRDLPKKQHFARQELYHAPPPLVSESLGFHNNKTLAVYQGLVYYLLWLHSKYDKPYADPVHDPTWRWWEQKTQYKDYYFYLSSNWLAAEGVYIDMSSYQKLYNISNDYGLPETVFLDKGNTFSFTIFLTSQDDTFKLSSNPVSGYQVEKKLAVAVVVADPDCLEASVNQEVLLNRKAVLYRITIKDRKVCYDQGLSGHNLKKTSMMVKVLGSSGKCFQTTYHGSSMQGHLMVPVLIGCPPGKRLAFDVTYTILHTRELNKHYFDCARMNPEMPCFLFRDLFQPFFLVQDMVTGDSGSFLGSYVLKVVGGGPTIDTIRDYTEEEIYRYNSPLDNTNSLIWKTKAERTTYDKKFYIMSYQSPGIEWLCLENSPCHDITPQNIFAPDFFLKLLVSNSSGLHSLLRGVDSSTYCDYQLIFILHMHGLPLSGKRSLFIVIVSTSLLVGLVVFYIMFCLLWPHVVKAWVTLRWKINNILASESYYTYATSNAAFSFQSRSGSEASSKAPSKAGSKETTADRNEVAA</sequence>
<feature type="compositionally biased region" description="Low complexity" evidence="1">
    <location>
        <begin position="1445"/>
        <end position="1459"/>
    </location>
</feature>
<evidence type="ECO:0000259" key="3">
    <source>
        <dbReference type="Pfam" id="PF15064"/>
    </source>
</evidence>
<dbReference type="PANTHER" id="PTHR14327">
    <property type="entry name" value="CATION CHANNEL SPERM-ASSOCIATED PROTEIN SUBUNIT GAMMA"/>
    <property type="match status" value="1"/>
</dbReference>
<dbReference type="PANTHER" id="PTHR14327:SF1">
    <property type="entry name" value="CATION CHANNEL SPERM-ASSOCIATED AUXILIARY SUBUNIT GAMMA"/>
    <property type="match status" value="1"/>
</dbReference>
<dbReference type="Pfam" id="PF22840">
    <property type="entry name" value="CATSPERG_NTD"/>
    <property type="match status" value="1"/>
</dbReference>
<evidence type="ECO:0000259" key="4">
    <source>
        <dbReference type="Pfam" id="PF22840"/>
    </source>
</evidence>
<feature type="compositionally biased region" description="Basic and acidic residues" evidence="1">
    <location>
        <begin position="128"/>
        <end position="158"/>
    </location>
</feature>
<accession>A0ABM2WHS4</accession>
<reference evidence="8" key="1">
    <citation type="submission" date="2025-08" db="UniProtKB">
        <authorList>
            <consortium name="RefSeq"/>
        </authorList>
    </citation>
    <scope>IDENTIFICATION</scope>
    <source>
        <tissue evidence="8">Liver</tissue>
    </source>
</reference>
<keyword evidence="7" id="KW-1185">Reference proteome</keyword>
<evidence type="ECO:0000256" key="1">
    <source>
        <dbReference type="SAM" id="MobiDB-lite"/>
    </source>
</evidence>
<gene>
    <name evidence="8" type="primary">Catsperg</name>
</gene>
<feature type="domain" description="CATSPERG C-terminal" evidence="5">
    <location>
        <begin position="1214"/>
        <end position="1423"/>
    </location>
</feature>
<feature type="compositionally biased region" description="Polar residues" evidence="1">
    <location>
        <begin position="206"/>
        <end position="216"/>
    </location>
</feature>
<feature type="domain" description="CATSPERG N-terminal" evidence="4">
    <location>
        <begin position="354"/>
        <end position="513"/>
    </location>
</feature>
<dbReference type="RefSeq" id="XP_040590397.1">
    <property type="nucleotide sequence ID" value="XM_040734463.1"/>
</dbReference>
<dbReference type="GeneID" id="106022529"/>
<evidence type="ECO:0000256" key="2">
    <source>
        <dbReference type="SAM" id="Phobius"/>
    </source>
</evidence>
<keyword evidence="2" id="KW-1133">Transmembrane helix</keyword>
<feature type="compositionally biased region" description="Basic and acidic residues" evidence="1">
    <location>
        <begin position="195"/>
        <end position="205"/>
    </location>
</feature>
<feature type="compositionally biased region" description="Polar residues" evidence="1">
    <location>
        <begin position="230"/>
        <end position="241"/>
    </location>
</feature>
<evidence type="ECO:0000313" key="7">
    <source>
        <dbReference type="Proteomes" id="UP000886700"/>
    </source>
</evidence>
<keyword evidence="2" id="KW-0812">Transmembrane</keyword>
<dbReference type="InterPro" id="IPR053871">
    <property type="entry name" value="CATSPERG_beta-prop"/>
</dbReference>
<evidence type="ECO:0000313" key="8">
    <source>
        <dbReference type="RefSeq" id="XP_040590397.1"/>
    </source>
</evidence>
<dbReference type="InterPro" id="IPR053873">
    <property type="entry name" value="CATSPERG_C"/>
</dbReference>
<feature type="domain" description="CATSPERG beta-propeller" evidence="3">
    <location>
        <begin position="517"/>
        <end position="958"/>
    </location>
</feature>
<evidence type="ECO:0000259" key="6">
    <source>
        <dbReference type="Pfam" id="PF22851"/>
    </source>
</evidence>
<feature type="compositionally biased region" description="Basic and acidic residues" evidence="1">
    <location>
        <begin position="43"/>
        <end position="116"/>
    </location>
</feature>
<dbReference type="Pfam" id="PF22846">
    <property type="entry name" value="CATSPERG_C"/>
    <property type="match status" value="1"/>
</dbReference>
<organism evidence="7 8">
    <name type="scientific">Mesocricetus auratus</name>
    <name type="common">Golden hamster</name>
    <dbReference type="NCBI Taxonomy" id="10036"/>
    <lineage>
        <taxon>Eukaryota</taxon>
        <taxon>Metazoa</taxon>
        <taxon>Chordata</taxon>
        <taxon>Craniata</taxon>
        <taxon>Vertebrata</taxon>
        <taxon>Euteleostomi</taxon>
        <taxon>Mammalia</taxon>
        <taxon>Eutheria</taxon>
        <taxon>Euarchontoglires</taxon>
        <taxon>Glires</taxon>
        <taxon>Rodentia</taxon>
        <taxon>Myomorpha</taxon>
        <taxon>Muroidea</taxon>
        <taxon>Cricetidae</taxon>
        <taxon>Cricetinae</taxon>
        <taxon>Mesocricetus</taxon>
    </lineage>
</organism>
<keyword evidence="2" id="KW-0472">Membrane</keyword>
<feature type="transmembrane region" description="Helical" evidence="2">
    <location>
        <begin position="1384"/>
        <end position="1409"/>
    </location>
</feature>